<keyword evidence="2" id="KW-1185">Reference proteome</keyword>
<protein>
    <recommendedName>
        <fullName evidence="3">DUF922 domain-containing protein</fullName>
    </recommendedName>
</protein>
<comment type="caution">
    <text evidence="1">The sequence shown here is derived from an EMBL/GenBank/DDBJ whole genome shotgun (WGS) entry which is preliminary data.</text>
</comment>
<evidence type="ECO:0000313" key="1">
    <source>
        <dbReference type="EMBL" id="MFC3001008.1"/>
    </source>
</evidence>
<evidence type="ECO:0008006" key="3">
    <source>
        <dbReference type="Google" id="ProtNLM"/>
    </source>
</evidence>
<sequence>MPAQVACPPRGTPLVRVTVSDPDPRVLPPVSAEQLRRLAEVPEEAQGQGTVLHHLGLTLSRVEWRSEITVRSQGVAEGPVCGLPSEVRLSLVHAEHSIRLAREIPRNGCLAREVLAHERRHAEVNRRTLREAAEGLRLAARNWAARAQAQAPDAGAAALLLQEDLTAAVEPVLARLRAAREAGHDAIDTPREYRRLGRVCPADQRRLNLRLGAH</sequence>
<proteinExistence type="predicted"/>
<evidence type="ECO:0000313" key="2">
    <source>
        <dbReference type="Proteomes" id="UP001595420"/>
    </source>
</evidence>
<organism evidence="1 2">
    <name type="scientific">Falsiroseomonas tokyonensis</name>
    <dbReference type="NCBI Taxonomy" id="430521"/>
    <lineage>
        <taxon>Bacteria</taxon>
        <taxon>Pseudomonadati</taxon>
        <taxon>Pseudomonadota</taxon>
        <taxon>Alphaproteobacteria</taxon>
        <taxon>Acetobacterales</taxon>
        <taxon>Roseomonadaceae</taxon>
        <taxon>Falsiroseomonas</taxon>
    </lineage>
</organism>
<name>A0ABV7BX05_9PROT</name>
<gene>
    <name evidence="1" type="ORF">ACFOD3_13980</name>
</gene>
<dbReference type="RefSeq" id="WP_216837106.1">
    <property type="nucleotide sequence ID" value="NZ_JAFNJS010000004.1"/>
</dbReference>
<reference evidence="2" key="1">
    <citation type="journal article" date="2019" name="Int. J. Syst. Evol. Microbiol.">
        <title>The Global Catalogue of Microorganisms (GCM) 10K type strain sequencing project: providing services to taxonomists for standard genome sequencing and annotation.</title>
        <authorList>
            <consortium name="The Broad Institute Genomics Platform"/>
            <consortium name="The Broad Institute Genome Sequencing Center for Infectious Disease"/>
            <person name="Wu L."/>
            <person name="Ma J."/>
        </authorList>
    </citation>
    <scope>NUCLEOTIDE SEQUENCE [LARGE SCALE GENOMIC DNA]</scope>
    <source>
        <strain evidence="2">CGMCC 1.16855</strain>
    </source>
</reference>
<dbReference type="EMBL" id="JBHRSB010000004">
    <property type="protein sequence ID" value="MFC3001008.1"/>
    <property type="molecule type" value="Genomic_DNA"/>
</dbReference>
<accession>A0ABV7BX05</accession>
<dbReference type="Proteomes" id="UP001595420">
    <property type="component" value="Unassembled WGS sequence"/>
</dbReference>